<dbReference type="PANTHER" id="PTHR13604">
    <property type="entry name" value="DC12-RELATED"/>
    <property type="match status" value="1"/>
</dbReference>
<evidence type="ECO:0000256" key="7">
    <source>
        <dbReference type="ARBA" id="ARBA00023239"/>
    </source>
</evidence>
<gene>
    <name evidence="9" type="ORF">Chro_4000</name>
</gene>
<protein>
    <recommendedName>
        <fullName evidence="8">Abasic site processing protein</fullName>
        <ecNumber evidence="8">3.4.-.-</ecNumber>
    </recommendedName>
</protein>
<keyword evidence="3" id="KW-0227">DNA damage</keyword>
<dbReference type="Gene3D" id="3.90.1680.10">
    <property type="entry name" value="SOS response associated peptidase-like"/>
    <property type="match status" value="1"/>
</dbReference>
<dbReference type="GO" id="GO:0003697">
    <property type="term" value="F:single-stranded DNA binding"/>
    <property type="evidence" value="ECO:0007669"/>
    <property type="project" value="InterPro"/>
</dbReference>
<sequence>MEPVTRIESGSTSHQPLATHQLPITHYQNSFMCGRFTLSQPAEAIASTFQLSLIPELAPRYNIAPTQPVPTILSDGDRRRFQMLRWGLIPSWAKDASMGAKMINARAETVAEKPAFRSAFRRRRCLVVADGFYEWQSQKGKKQPFYFRLQDGQPFAFAGLWETWQAPDGEKIDSCTLLTTTANSLLRSVHDRMPVILKPEDYNQWLDPQIQEPDELQPLLQPYSSEAMVSYPVSTKVNKPTNDSLECIDSL</sequence>
<keyword evidence="2 8" id="KW-0645">Protease</keyword>
<dbReference type="GO" id="GO:0106300">
    <property type="term" value="P:protein-DNA covalent cross-linking repair"/>
    <property type="evidence" value="ECO:0007669"/>
    <property type="project" value="InterPro"/>
</dbReference>
<keyword evidence="6" id="KW-0238">DNA-binding</keyword>
<dbReference type="SUPFAM" id="SSF143081">
    <property type="entry name" value="BB1717-like"/>
    <property type="match status" value="1"/>
</dbReference>
<evidence type="ECO:0000256" key="5">
    <source>
        <dbReference type="ARBA" id="ARBA00023124"/>
    </source>
</evidence>
<keyword evidence="10" id="KW-1185">Reference proteome</keyword>
<dbReference type="PANTHER" id="PTHR13604:SF0">
    <property type="entry name" value="ABASIC SITE PROCESSING PROTEIN HMCES"/>
    <property type="match status" value="1"/>
</dbReference>
<dbReference type="AlphaFoldDB" id="K9U3L1"/>
<name>K9U3L1_CHRTP</name>
<evidence type="ECO:0000256" key="6">
    <source>
        <dbReference type="ARBA" id="ARBA00023125"/>
    </source>
</evidence>
<dbReference type="GO" id="GO:0008233">
    <property type="term" value="F:peptidase activity"/>
    <property type="evidence" value="ECO:0007669"/>
    <property type="project" value="UniProtKB-KW"/>
</dbReference>
<dbReference type="Pfam" id="PF02586">
    <property type="entry name" value="SRAP"/>
    <property type="match status" value="1"/>
</dbReference>
<reference evidence="9 10" key="1">
    <citation type="submission" date="2012-06" db="EMBL/GenBank/DDBJ databases">
        <title>Finished chromosome of genome of Chroococcidiopsis thermalis PCC 7203.</title>
        <authorList>
            <consortium name="US DOE Joint Genome Institute"/>
            <person name="Gugger M."/>
            <person name="Coursin T."/>
            <person name="Rippka R."/>
            <person name="Tandeau De Marsac N."/>
            <person name="Huntemann M."/>
            <person name="Wei C.-L."/>
            <person name="Han J."/>
            <person name="Detter J.C."/>
            <person name="Han C."/>
            <person name="Tapia R."/>
            <person name="Davenport K."/>
            <person name="Daligault H."/>
            <person name="Erkkila T."/>
            <person name="Gu W."/>
            <person name="Munk A.C.C."/>
            <person name="Teshima H."/>
            <person name="Xu Y."/>
            <person name="Chain P."/>
            <person name="Chen A."/>
            <person name="Krypides N."/>
            <person name="Mavromatis K."/>
            <person name="Markowitz V."/>
            <person name="Szeto E."/>
            <person name="Ivanova N."/>
            <person name="Mikhailova N."/>
            <person name="Ovchinnikova G."/>
            <person name="Pagani I."/>
            <person name="Pati A."/>
            <person name="Goodwin L."/>
            <person name="Peters L."/>
            <person name="Pitluck S."/>
            <person name="Woyke T."/>
            <person name="Kerfeld C."/>
        </authorList>
    </citation>
    <scope>NUCLEOTIDE SEQUENCE [LARGE SCALE GENOMIC DNA]</scope>
    <source>
        <strain evidence="9 10">PCC 7203</strain>
    </source>
</reference>
<dbReference type="STRING" id="251229.Chro_4000"/>
<evidence type="ECO:0000256" key="3">
    <source>
        <dbReference type="ARBA" id="ARBA00022763"/>
    </source>
</evidence>
<dbReference type="HOGENOM" id="CLU_035990_6_2_3"/>
<dbReference type="Proteomes" id="UP000010384">
    <property type="component" value="Chromosome"/>
</dbReference>
<keyword evidence="5" id="KW-0190">Covalent protein-DNA linkage</keyword>
<dbReference type="eggNOG" id="COG2135">
    <property type="taxonomic scope" value="Bacteria"/>
</dbReference>
<evidence type="ECO:0000313" key="10">
    <source>
        <dbReference type="Proteomes" id="UP000010384"/>
    </source>
</evidence>
<dbReference type="EMBL" id="CP003597">
    <property type="protein sequence ID" value="AFY89405.1"/>
    <property type="molecule type" value="Genomic_DNA"/>
</dbReference>
<evidence type="ECO:0000256" key="4">
    <source>
        <dbReference type="ARBA" id="ARBA00022801"/>
    </source>
</evidence>
<accession>K9U3L1</accession>
<dbReference type="InterPro" id="IPR003738">
    <property type="entry name" value="SRAP"/>
</dbReference>
<evidence type="ECO:0000256" key="1">
    <source>
        <dbReference type="ARBA" id="ARBA00008136"/>
    </source>
</evidence>
<dbReference type="InterPro" id="IPR036590">
    <property type="entry name" value="SRAP-like"/>
</dbReference>
<evidence type="ECO:0000256" key="2">
    <source>
        <dbReference type="ARBA" id="ARBA00022670"/>
    </source>
</evidence>
<proteinExistence type="inferred from homology"/>
<dbReference type="KEGG" id="cthe:Chro_4000"/>
<dbReference type="EC" id="3.4.-.-" evidence="8"/>
<evidence type="ECO:0000256" key="8">
    <source>
        <dbReference type="RuleBase" id="RU364100"/>
    </source>
</evidence>
<keyword evidence="4 8" id="KW-0378">Hydrolase</keyword>
<organism evidence="9 10">
    <name type="scientific">Chroococcidiopsis thermalis (strain PCC 7203)</name>
    <dbReference type="NCBI Taxonomy" id="251229"/>
    <lineage>
        <taxon>Bacteria</taxon>
        <taxon>Bacillati</taxon>
        <taxon>Cyanobacteriota</taxon>
        <taxon>Cyanophyceae</taxon>
        <taxon>Chroococcidiopsidales</taxon>
        <taxon>Chroococcidiopsidaceae</taxon>
        <taxon>Chroococcidiopsis</taxon>
    </lineage>
</organism>
<evidence type="ECO:0000313" key="9">
    <source>
        <dbReference type="EMBL" id="AFY89405.1"/>
    </source>
</evidence>
<dbReference type="InParanoid" id="K9U3L1"/>
<comment type="similarity">
    <text evidence="1 8">Belongs to the SOS response-associated peptidase family.</text>
</comment>
<dbReference type="GO" id="GO:0006508">
    <property type="term" value="P:proteolysis"/>
    <property type="evidence" value="ECO:0007669"/>
    <property type="project" value="UniProtKB-KW"/>
</dbReference>
<dbReference type="FunCoup" id="K9U3L1">
    <property type="interactions" value="393"/>
</dbReference>
<dbReference type="PATRIC" id="fig|251229.3.peg.4670"/>
<keyword evidence="7" id="KW-0456">Lyase</keyword>
<dbReference type="GO" id="GO:0016829">
    <property type="term" value="F:lyase activity"/>
    <property type="evidence" value="ECO:0007669"/>
    <property type="project" value="UniProtKB-KW"/>
</dbReference>